<dbReference type="SMART" id="SM00568">
    <property type="entry name" value="GRAM"/>
    <property type="match status" value="1"/>
</dbReference>
<dbReference type="KEGG" id="lbc:LACBIDRAFT_301502"/>
<feature type="compositionally biased region" description="Low complexity" evidence="6">
    <location>
        <begin position="161"/>
        <end position="174"/>
    </location>
</feature>
<protein>
    <submittedName>
        <fullName evidence="9">Predicted protein</fullName>
    </submittedName>
</protein>
<accession>B0CNP4</accession>
<feature type="compositionally biased region" description="Low complexity" evidence="6">
    <location>
        <begin position="253"/>
        <end position="262"/>
    </location>
</feature>
<dbReference type="RefSeq" id="XP_001873543.1">
    <property type="nucleotide sequence ID" value="XM_001873508.1"/>
</dbReference>
<feature type="compositionally biased region" description="Low complexity" evidence="6">
    <location>
        <begin position="226"/>
        <end position="239"/>
    </location>
</feature>
<feature type="region of interest" description="Disordered" evidence="6">
    <location>
        <begin position="368"/>
        <end position="479"/>
    </location>
</feature>
<evidence type="ECO:0000256" key="5">
    <source>
        <dbReference type="ARBA" id="ARBA00023136"/>
    </source>
</evidence>
<dbReference type="PANTHER" id="PTHR23319:SF4">
    <property type="entry name" value="GRAM DOMAIN CONTAINING 1B, ISOFORM E"/>
    <property type="match status" value="1"/>
</dbReference>
<feature type="compositionally biased region" description="Low complexity" evidence="6">
    <location>
        <begin position="31"/>
        <end position="47"/>
    </location>
</feature>
<dbReference type="InterPro" id="IPR051482">
    <property type="entry name" value="Cholesterol_transport"/>
</dbReference>
<keyword evidence="10" id="KW-1185">Reference proteome</keyword>
<feature type="compositionally biased region" description="Polar residues" evidence="6">
    <location>
        <begin position="88"/>
        <end position="101"/>
    </location>
</feature>
<keyword evidence="4 7" id="KW-1133">Transmembrane helix</keyword>
<evidence type="ECO:0000259" key="8">
    <source>
        <dbReference type="PROSITE" id="PS51778"/>
    </source>
</evidence>
<name>B0CNP4_LACBS</name>
<dbReference type="GO" id="GO:0140268">
    <property type="term" value="C:endoplasmic reticulum-plasma membrane contact site"/>
    <property type="evidence" value="ECO:0007669"/>
    <property type="project" value="TreeGrafter"/>
</dbReference>
<dbReference type="GO" id="GO:0005789">
    <property type="term" value="C:endoplasmic reticulum membrane"/>
    <property type="evidence" value="ECO:0007669"/>
    <property type="project" value="TreeGrafter"/>
</dbReference>
<dbReference type="GO" id="GO:0005739">
    <property type="term" value="C:mitochondrion"/>
    <property type="evidence" value="ECO:0007669"/>
    <property type="project" value="TreeGrafter"/>
</dbReference>
<dbReference type="Proteomes" id="UP000001194">
    <property type="component" value="Unassembled WGS sequence"/>
</dbReference>
<feature type="compositionally biased region" description="Low complexity" evidence="6">
    <location>
        <begin position="461"/>
        <end position="470"/>
    </location>
</feature>
<dbReference type="HOGENOM" id="CLU_007694_0_0_1"/>
<organism evidence="10">
    <name type="scientific">Laccaria bicolor (strain S238N-H82 / ATCC MYA-4686)</name>
    <name type="common">Bicoloured deceiver</name>
    <name type="synonym">Laccaria laccata var. bicolor</name>
    <dbReference type="NCBI Taxonomy" id="486041"/>
    <lineage>
        <taxon>Eukaryota</taxon>
        <taxon>Fungi</taxon>
        <taxon>Dikarya</taxon>
        <taxon>Basidiomycota</taxon>
        <taxon>Agaricomycotina</taxon>
        <taxon>Agaricomycetes</taxon>
        <taxon>Agaricomycetidae</taxon>
        <taxon>Agaricales</taxon>
        <taxon>Agaricineae</taxon>
        <taxon>Hydnangiaceae</taxon>
        <taxon>Laccaria</taxon>
    </lineage>
</organism>
<dbReference type="GO" id="GO:0032541">
    <property type="term" value="C:cortical endoplasmic reticulum"/>
    <property type="evidence" value="ECO:0007669"/>
    <property type="project" value="TreeGrafter"/>
</dbReference>
<dbReference type="Gene3D" id="2.30.29.30">
    <property type="entry name" value="Pleckstrin-homology domain (PH domain)/Phosphotyrosine-binding domain (PTB)"/>
    <property type="match status" value="1"/>
</dbReference>
<dbReference type="GO" id="GO:0032934">
    <property type="term" value="F:sterol binding"/>
    <property type="evidence" value="ECO:0007669"/>
    <property type="project" value="TreeGrafter"/>
</dbReference>
<feature type="compositionally biased region" description="Polar residues" evidence="6">
    <location>
        <begin position="430"/>
        <end position="446"/>
    </location>
</feature>
<feature type="region of interest" description="Disordered" evidence="6">
    <location>
        <begin position="315"/>
        <end position="347"/>
    </location>
</feature>
<evidence type="ECO:0000256" key="1">
    <source>
        <dbReference type="ARBA" id="ARBA00004167"/>
    </source>
</evidence>
<feature type="region of interest" description="Disordered" evidence="6">
    <location>
        <begin position="201"/>
        <end position="262"/>
    </location>
</feature>
<dbReference type="GO" id="GO:0032366">
    <property type="term" value="P:intracellular sterol transport"/>
    <property type="evidence" value="ECO:0007669"/>
    <property type="project" value="TreeGrafter"/>
</dbReference>
<dbReference type="PROSITE" id="PS51778">
    <property type="entry name" value="VAST"/>
    <property type="match status" value="1"/>
</dbReference>
<dbReference type="PANTHER" id="PTHR23319">
    <property type="entry name" value="GRAM DOMAIN CONTAINING 1B, ISOFORM E"/>
    <property type="match status" value="1"/>
</dbReference>
<dbReference type="AlphaFoldDB" id="B0CNP4"/>
<feature type="compositionally biased region" description="Polar residues" evidence="6">
    <location>
        <begin position="240"/>
        <end position="251"/>
    </location>
</feature>
<evidence type="ECO:0000256" key="7">
    <source>
        <dbReference type="SAM" id="Phobius"/>
    </source>
</evidence>
<dbReference type="GO" id="GO:0005886">
    <property type="term" value="C:plasma membrane"/>
    <property type="evidence" value="ECO:0007669"/>
    <property type="project" value="TreeGrafter"/>
</dbReference>
<feature type="compositionally biased region" description="Polar residues" evidence="6">
    <location>
        <begin position="136"/>
        <end position="158"/>
    </location>
</feature>
<dbReference type="GO" id="GO:0120015">
    <property type="term" value="F:sterol transfer activity"/>
    <property type="evidence" value="ECO:0007669"/>
    <property type="project" value="TreeGrafter"/>
</dbReference>
<keyword evidence="5 7" id="KW-0472">Membrane</keyword>
<feature type="transmembrane region" description="Helical" evidence="7">
    <location>
        <begin position="928"/>
        <end position="946"/>
    </location>
</feature>
<dbReference type="Pfam" id="PF16016">
    <property type="entry name" value="VASt"/>
    <property type="match status" value="1"/>
</dbReference>
<evidence type="ECO:0000313" key="10">
    <source>
        <dbReference type="Proteomes" id="UP000001194"/>
    </source>
</evidence>
<feature type="region of interest" description="Disordered" evidence="6">
    <location>
        <begin position="120"/>
        <end position="174"/>
    </location>
</feature>
<dbReference type="InParanoid" id="B0CNP4"/>
<proteinExistence type="inferred from homology"/>
<dbReference type="GeneID" id="6069472"/>
<evidence type="ECO:0000256" key="4">
    <source>
        <dbReference type="ARBA" id="ARBA00022989"/>
    </source>
</evidence>
<keyword evidence="3 7" id="KW-0812">Transmembrane</keyword>
<dbReference type="InterPro" id="IPR004182">
    <property type="entry name" value="GRAM"/>
</dbReference>
<dbReference type="CDD" id="cd13220">
    <property type="entry name" value="PH-GRAM_GRAMDC"/>
    <property type="match status" value="1"/>
</dbReference>
<reference evidence="9 10" key="1">
    <citation type="journal article" date="2008" name="Nature">
        <title>The genome of Laccaria bicolor provides insights into mycorrhizal symbiosis.</title>
        <authorList>
            <person name="Martin F."/>
            <person name="Aerts A."/>
            <person name="Ahren D."/>
            <person name="Brun A."/>
            <person name="Danchin E.G.J."/>
            <person name="Duchaussoy F."/>
            <person name="Gibon J."/>
            <person name="Kohler A."/>
            <person name="Lindquist E."/>
            <person name="Pereda V."/>
            <person name="Salamov A."/>
            <person name="Shapiro H.J."/>
            <person name="Wuyts J."/>
            <person name="Blaudez D."/>
            <person name="Buee M."/>
            <person name="Brokstein P."/>
            <person name="Canbaeck B."/>
            <person name="Cohen D."/>
            <person name="Courty P.E."/>
            <person name="Coutinho P.M."/>
            <person name="Delaruelle C."/>
            <person name="Detter J.C."/>
            <person name="Deveau A."/>
            <person name="DiFazio S."/>
            <person name="Duplessis S."/>
            <person name="Fraissinet-Tachet L."/>
            <person name="Lucic E."/>
            <person name="Frey-Klett P."/>
            <person name="Fourrey C."/>
            <person name="Feussner I."/>
            <person name="Gay G."/>
            <person name="Grimwood J."/>
            <person name="Hoegger P.J."/>
            <person name="Jain P."/>
            <person name="Kilaru S."/>
            <person name="Labbe J."/>
            <person name="Lin Y.C."/>
            <person name="Legue V."/>
            <person name="Le Tacon F."/>
            <person name="Marmeisse R."/>
            <person name="Melayah D."/>
            <person name="Montanini B."/>
            <person name="Muratet M."/>
            <person name="Nehls U."/>
            <person name="Niculita-Hirzel H."/>
            <person name="Oudot-Le Secq M.P."/>
            <person name="Peter M."/>
            <person name="Quesneville H."/>
            <person name="Rajashekar B."/>
            <person name="Reich M."/>
            <person name="Rouhier N."/>
            <person name="Schmutz J."/>
            <person name="Yin T."/>
            <person name="Chalot M."/>
            <person name="Henrissat B."/>
            <person name="Kuees U."/>
            <person name="Lucas S."/>
            <person name="Van de Peer Y."/>
            <person name="Podila G.K."/>
            <person name="Polle A."/>
            <person name="Pukkila P.J."/>
            <person name="Richardson P.M."/>
            <person name="Rouze P."/>
            <person name="Sanders I.R."/>
            <person name="Stajich J.E."/>
            <person name="Tunlid A."/>
            <person name="Tuskan G."/>
            <person name="Grigoriev I.V."/>
        </authorList>
    </citation>
    <scope>NUCLEOTIDE SEQUENCE [LARGE SCALE GENOMIC DNA]</scope>
    <source>
        <strain evidence="10">S238N-H82 / ATCC MYA-4686</strain>
    </source>
</reference>
<sequence>MAPNFLSRFAKGPPPASSAAETQTTRERSHSNTQRSSFSLSRSRAPSVTSPSRTDVRSPPESSSLGVGAKGGSQQQQQPQIPVVPSIMTTDINRSNDTLEPNVTVVPPSPLVYTASIASESDYDDRYHPTEPTAAAPNQITTTTNGASAQSKSKSGTGDYSAPSPRTRTTSTSAPLVAAASLTSASPSPISVEDVDVTPTTAKPSIQRAVTPSSSSTNLREAAAKPESMPSSKSLSPSSGQIRKQSSNRSLNAPAPITTRAATAPPDAFSAVVVDANGAVTMTPIVESPTGLKAPEFPSMITNGTNNNTSTLTVNRDNSDSASIISSKGGEKKRPWKRSTTKKPTGLASAIAATGLAMANPSMTYVQMSPPPPIMSPLPTSRKSSNPGSPPYMSRSPASSSKHVKSRSADMSLSPGGKRGAGGGKGKSKTVNSGAIRTSVSANSDAASEYVGGEDRPEYYSGLESSSDDGSGSDDLDDLDLGEDDIPVTGFAVASNKRNADFHDLFSGIPEGDYLIEDYGCALQREILIQGRIYISENHICFHANIFGWITNLSIPIYEIVSLEKKMTAFVIPNAIQITTRQSKYTFASFLSRDTTFDVIYNIWRLARPDDNGSIRSSGRGSLDGPVSSSSTSGLPLNAVAVVAAKSGAGPAAVVEHKVTTCACSKDGNHYSETMMESIFPGTPDRIHNLMFASGFIKDFLAVDQKLLDLQMSDWTPVSEGSKLLTKNMSYIKPLNGSLGPKQTKCEIKDEMLHVDFEQYVTTLTTTRTPDVPSGGVFSVKTRTCITWASAVSTKVLVTTAVEWTGRSFIKGIIERSAIDGQRIYHADLEKAMRAYIQEHQSEFIPEGVDPDIALVNVAVPAITEDIHAAAAAALEPLSEKQREHERNQRGLQWAWDTFDGAYQVAKRSTKGALELVSDAWEQSTSTTILYFVIVVLVFSNLYTLLRMGSREEAGRRKEMRKVEEREKWVQSIVTALWDELAAGKKEAIGMLRGGAGDAGGVVDGTPSADTVAPGSWMEEVAHLHDTLNTVEQRVKAIREALVGFKGLNAID</sequence>
<feature type="region of interest" description="Disordered" evidence="6">
    <location>
        <begin position="1"/>
        <end position="107"/>
    </location>
</feature>
<evidence type="ECO:0000256" key="6">
    <source>
        <dbReference type="SAM" id="MobiDB-lite"/>
    </source>
</evidence>
<dbReference type="Pfam" id="PF02893">
    <property type="entry name" value="GRAM"/>
    <property type="match status" value="1"/>
</dbReference>
<feature type="compositionally biased region" description="Low complexity" evidence="6">
    <location>
        <begin position="73"/>
        <end position="87"/>
    </location>
</feature>
<comment type="similarity">
    <text evidence="2">Belongs to the YSP2 family.</text>
</comment>
<comment type="subcellular location">
    <subcellularLocation>
        <location evidence="1">Membrane</location>
        <topology evidence="1">Single-pass membrane protein</topology>
    </subcellularLocation>
</comment>
<dbReference type="OrthoDB" id="2162691at2759"/>
<dbReference type="InterPro" id="IPR011993">
    <property type="entry name" value="PH-like_dom_sf"/>
</dbReference>
<evidence type="ECO:0000313" key="9">
    <source>
        <dbReference type="EMBL" id="EDR15335.1"/>
    </source>
</evidence>
<feature type="compositionally biased region" description="Polar residues" evidence="6">
    <location>
        <begin position="201"/>
        <end position="219"/>
    </location>
</feature>
<gene>
    <name evidence="9" type="ORF">LACBIDRAFT_301502</name>
</gene>
<feature type="domain" description="VASt" evidence="8">
    <location>
        <begin position="670"/>
        <end position="841"/>
    </location>
</feature>
<dbReference type="InterPro" id="IPR031968">
    <property type="entry name" value="VASt"/>
</dbReference>
<evidence type="ECO:0000256" key="3">
    <source>
        <dbReference type="ARBA" id="ARBA00022692"/>
    </source>
</evidence>
<evidence type="ECO:0000256" key="2">
    <source>
        <dbReference type="ARBA" id="ARBA00006582"/>
    </source>
</evidence>
<dbReference type="STRING" id="486041.B0CNP4"/>
<dbReference type="EMBL" id="DS547091">
    <property type="protein sequence ID" value="EDR15335.1"/>
    <property type="molecule type" value="Genomic_DNA"/>
</dbReference>